<dbReference type="InterPro" id="IPR001763">
    <property type="entry name" value="Rhodanese-like_dom"/>
</dbReference>
<evidence type="ECO:0000256" key="6">
    <source>
        <dbReference type="ARBA" id="ARBA00022807"/>
    </source>
</evidence>
<evidence type="ECO:0000256" key="4">
    <source>
        <dbReference type="ARBA" id="ARBA00022786"/>
    </source>
</evidence>
<comment type="similarity">
    <text evidence="2 7">Belongs to the peptidase C19 family.</text>
</comment>
<reference evidence="11 12" key="1">
    <citation type="submission" date="2023-04" db="EMBL/GenBank/DDBJ databases">
        <title>Genome of Basidiobolus ranarum AG-B5.</title>
        <authorList>
            <person name="Stajich J.E."/>
            <person name="Carter-House D."/>
            <person name="Gryganskyi A."/>
        </authorList>
    </citation>
    <scope>NUCLEOTIDE SEQUENCE [LARGE SCALE GENOMIC DNA]</scope>
    <source>
        <strain evidence="11 12">AG-B5</strain>
    </source>
</reference>
<dbReference type="SUPFAM" id="SSF54001">
    <property type="entry name" value="Cysteine proteinases"/>
    <property type="match status" value="1"/>
</dbReference>
<dbReference type="GO" id="GO:0004843">
    <property type="term" value="F:cysteine-type deubiquitinase activity"/>
    <property type="evidence" value="ECO:0007669"/>
    <property type="project" value="UniProtKB-EC"/>
</dbReference>
<keyword evidence="6 7" id="KW-0788">Thiol protease</keyword>
<dbReference type="InterPro" id="IPR015063">
    <property type="entry name" value="USP8_dimer"/>
</dbReference>
<evidence type="ECO:0000313" key="12">
    <source>
        <dbReference type="Proteomes" id="UP001479436"/>
    </source>
</evidence>
<dbReference type="InterPro" id="IPR028889">
    <property type="entry name" value="USP"/>
</dbReference>
<evidence type="ECO:0000256" key="3">
    <source>
        <dbReference type="ARBA" id="ARBA00022670"/>
    </source>
</evidence>
<evidence type="ECO:0000256" key="1">
    <source>
        <dbReference type="ARBA" id="ARBA00000707"/>
    </source>
</evidence>
<dbReference type="InterPro" id="IPR038765">
    <property type="entry name" value="Papain-like_cys_pep_sf"/>
</dbReference>
<accession>A0ABR2X3S1</accession>
<dbReference type="Gene3D" id="1.20.58.80">
    <property type="entry name" value="Phosphotransferase system, lactose/cellobiose-type IIA subunit"/>
    <property type="match status" value="1"/>
</dbReference>
<dbReference type="Pfam" id="PF00581">
    <property type="entry name" value="Rhodanese"/>
    <property type="match status" value="1"/>
</dbReference>
<comment type="caution">
    <text evidence="11">The sequence shown here is derived from an EMBL/GenBank/DDBJ whole genome shotgun (WGS) entry which is preliminary data.</text>
</comment>
<evidence type="ECO:0000256" key="5">
    <source>
        <dbReference type="ARBA" id="ARBA00022801"/>
    </source>
</evidence>
<evidence type="ECO:0000259" key="9">
    <source>
        <dbReference type="PROSITE" id="PS50206"/>
    </source>
</evidence>
<dbReference type="PROSITE" id="PS50206">
    <property type="entry name" value="RHODANESE_3"/>
    <property type="match status" value="1"/>
</dbReference>
<dbReference type="PROSITE" id="PS00973">
    <property type="entry name" value="USP_2"/>
    <property type="match status" value="1"/>
</dbReference>
<dbReference type="PROSITE" id="PS00972">
    <property type="entry name" value="USP_1"/>
    <property type="match status" value="1"/>
</dbReference>
<dbReference type="InterPro" id="IPR018200">
    <property type="entry name" value="USP_CS"/>
</dbReference>
<feature type="domain" description="USP" evidence="10">
    <location>
        <begin position="541"/>
        <end position="878"/>
    </location>
</feature>
<evidence type="ECO:0000256" key="2">
    <source>
        <dbReference type="ARBA" id="ARBA00009085"/>
    </source>
</evidence>
<dbReference type="PANTHER" id="PTHR21646">
    <property type="entry name" value="UBIQUITIN CARBOXYL-TERMINAL HYDROLASE"/>
    <property type="match status" value="1"/>
</dbReference>
<keyword evidence="5 7" id="KW-0378">Hydrolase</keyword>
<proteinExistence type="inferred from homology"/>
<keyword evidence="4 7" id="KW-0833">Ubl conjugation pathway</keyword>
<organism evidence="11 12">
    <name type="scientific">Basidiobolus ranarum</name>
    <dbReference type="NCBI Taxonomy" id="34480"/>
    <lineage>
        <taxon>Eukaryota</taxon>
        <taxon>Fungi</taxon>
        <taxon>Fungi incertae sedis</taxon>
        <taxon>Zoopagomycota</taxon>
        <taxon>Entomophthoromycotina</taxon>
        <taxon>Basidiobolomycetes</taxon>
        <taxon>Basidiobolales</taxon>
        <taxon>Basidiobolaceae</taxon>
        <taxon>Basidiobolus</taxon>
    </lineage>
</organism>
<evidence type="ECO:0000256" key="7">
    <source>
        <dbReference type="RuleBase" id="RU366025"/>
    </source>
</evidence>
<feature type="compositionally biased region" description="Polar residues" evidence="8">
    <location>
        <begin position="190"/>
        <end position="204"/>
    </location>
</feature>
<dbReference type="Gene3D" id="3.90.70.10">
    <property type="entry name" value="Cysteine proteinases"/>
    <property type="match status" value="1"/>
</dbReference>
<dbReference type="SMART" id="SM00450">
    <property type="entry name" value="RHOD"/>
    <property type="match status" value="1"/>
</dbReference>
<dbReference type="Pfam" id="PF08969">
    <property type="entry name" value="USP8_dimer"/>
    <property type="match status" value="1"/>
</dbReference>
<dbReference type="Proteomes" id="UP001479436">
    <property type="component" value="Unassembled WGS sequence"/>
</dbReference>
<feature type="region of interest" description="Disordered" evidence="8">
    <location>
        <begin position="147"/>
        <end position="204"/>
    </location>
</feature>
<name>A0ABR2X3S1_9FUNG</name>
<dbReference type="InterPro" id="IPR001394">
    <property type="entry name" value="Peptidase_C19_UCH"/>
</dbReference>
<sequence>MSAAVSPNSKAYLAKLRERSTIQFDSKYPLKNWITSANKLYDQSKHAHDNDELEVAYVCFLKATSIVIDYIPKHKEFSKYSKLDAYVSLREKIFKAIPIFESVKSKLEDTITVQSASNAKVSNIMKISPPNSASSISERNIISGHSKLDKDSPISLSRIQPPQPPNGPSRPVIGTQGNVAGSVDIGVSPSKRSASHSISHTTTMSPKTLHEFLTKGNGGPSLLVLDIRPKADYVKAHIRGKYIVNIEPFTLREDVTSSKIEATLVLSPQVEQDLFRDRNKFDFVVVYDQNSETLDQRVYLRHGDMAENPLQRLVHAIYDFDFIKKTKNPPIMLVGGFDAWWNAYGPSGCITQGDLITPQAIKKSRIGSISNKQSAISPALGRPIARSVLDYFHMQASSSLPQSMVSYGDFRAAKSGLNFHPDYLSSNFGTSQSSPSVTFNPSATLDKYQPLRPTEPVGMPVQDGAAGVKRRNTFLDNPYYGFTSTKDQLDSSPNPRRLLPEIPSKDIMTPLIPNQVPDLSLASPVFESSVKELGSVRIGITGLKNLGNTCFMNSILQCLSGTIPLARYFLGGSYKHHINKTNVMGTGGVLAEAYGNLIRVMWSEQYNFVSPVTFREAIGRFASQFQGNKQQDAQELLAFLLDGLHEDLNLIKSKPIIEDDDDDYLESLPEEEASELAWEKYLLRNSSIIVGLFQGQFRSRLRCTACQHTSTTYNAFMYLSLPIPKNSETVTLKDCLNEFVREEVLDGDDAWFCSKCKEHRKAIKSLTISKLPDVLLIHIKRFSFNGPFRDKLNNLVTYPLRDLDLSHYLPPSPNRPTPHYNLYGVSNHMGGLNGGHYTAHIKNGYRDQWHYFDDSRVSVCEESQVKSKSAYILFYVRSTVN</sequence>
<dbReference type="PANTHER" id="PTHR21646:SF95">
    <property type="entry name" value="UBIQUITIN CARBOXYL-TERMINAL HYDROLASE 4-RELATED"/>
    <property type="match status" value="1"/>
</dbReference>
<dbReference type="InterPro" id="IPR036873">
    <property type="entry name" value="Rhodanese-like_dom_sf"/>
</dbReference>
<gene>
    <name evidence="11" type="primary">DOA4_1</name>
    <name evidence="11" type="ORF">K7432_001006</name>
</gene>
<dbReference type="Gene3D" id="3.40.250.10">
    <property type="entry name" value="Rhodanese-like domain"/>
    <property type="match status" value="1"/>
</dbReference>
<keyword evidence="12" id="KW-1185">Reference proteome</keyword>
<evidence type="ECO:0000313" key="11">
    <source>
        <dbReference type="EMBL" id="KAK9768405.1"/>
    </source>
</evidence>
<dbReference type="SUPFAM" id="SSF52821">
    <property type="entry name" value="Rhodanese/Cell cycle control phosphatase"/>
    <property type="match status" value="1"/>
</dbReference>
<protein>
    <recommendedName>
        <fullName evidence="7">Ubiquitin carboxyl-terminal hydrolase</fullName>
        <ecNumber evidence="7">3.4.19.12</ecNumber>
    </recommendedName>
</protein>
<dbReference type="GO" id="GO:0006508">
    <property type="term" value="P:proteolysis"/>
    <property type="evidence" value="ECO:0007669"/>
    <property type="project" value="UniProtKB-KW"/>
</dbReference>
<dbReference type="EC" id="3.4.19.12" evidence="7"/>
<comment type="catalytic activity">
    <reaction evidence="1 7">
        <text>Thiol-dependent hydrolysis of ester, thioester, amide, peptide and isopeptide bonds formed by the C-terminal Gly of ubiquitin (a 76-residue protein attached to proteins as an intracellular targeting signal).</text>
        <dbReference type="EC" id="3.4.19.12"/>
    </reaction>
</comment>
<evidence type="ECO:0000259" key="10">
    <source>
        <dbReference type="PROSITE" id="PS50235"/>
    </source>
</evidence>
<dbReference type="Pfam" id="PF00443">
    <property type="entry name" value="UCH"/>
    <property type="match status" value="1"/>
</dbReference>
<dbReference type="EMBL" id="JASJQH010000020">
    <property type="protein sequence ID" value="KAK9768405.1"/>
    <property type="molecule type" value="Genomic_DNA"/>
</dbReference>
<dbReference type="PROSITE" id="PS50235">
    <property type="entry name" value="USP_3"/>
    <property type="match status" value="1"/>
</dbReference>
<evidence type="ECO:0000256" key="8">
    <source>
        <dbReference type="SAM" id="MobiDB-lite"/>
    </source>
</evidence>
<feature type="domain" description="Rhodanese" evidence="9">
    <location>
        <begin position="218"/>
        <end position="349"/>
    </location>
</feature>
<dbReference type="CDD" id="cd02674">
    <property type="entry name" value="Peptidase_C19R"/>
    <property type="match status" value="1"/>
</dbReference>
<dbReference type="InterPro" id="IPR050185">
    <property type="entry name" value="Ub_carboxyl-term_hydrolase"/>
</dbReference>
<keyword evidence="3 7" id="KW-0645">Protease</keyword>